<comment type="subcellular location">
    <subcellularLocation>
        <location evidence="1 6">Membrane</location>
        <topology evidence="1 6">Multi-pass membrane protein</topology>
    </subcellularLocation>
</comment>
<protein>
    <recommendedName>
        <fullName evidence="6">GDT1 family protein</fullName>
    </recommendedName>
</protein>
<dbReference type="GO" id="GO:0009535">
    <property type="term" value="C:chloroplast thylakoid membrane"/>
    <property type="evidence" value="ECO:0007669"/>
    <property type="project" value="TreeGrafter"/>
</dbReference>
<evidence type="ECO:0000313" key="7">
    <source>
        <dbReference type="EMBL" id="CAI9094217.1"/>
    </source>
</evidence>
<dbReference type="EMBL" id="OX459119">
    <property type="protein sequence ID" value="CAI9094217.1"/>
    <property type="molecule type" value="Genomic_DNA"/>
</dbReference>
<dbReference type="GO" id="GO:0032472">
    <property type="term" value="P:Golgi calcium ion transport"/>
    <property type="evidence" value="ECO:0007669"/>
    <property type="project" value="TreeGrafter"/>
</dbReference>
<dbReference type="PANTHER" id="PTHR12608:SF6">
    <property type="entry name" value="PROTEIN PAM71, CHLOROPLASTIC"/>
    <property type="match status" value="1"/>
</dbReference>
<sequence>MRSLMIPSQRVLWLRSTSVTNSAANSLSSSLFPRVNGAAFFSSKITYFDRNSSSSRISVKKLTDSIDAQVSHRRVENEKDDECRMIRSGNDVKLKILLEDFSDSVKSHWPISYEHKNSMLSFLQGMNMLSLNYLKFMMLCGFFALQGAPQATAGTDIASLQSSSFLGDPGDISTGFASAFLLIFFSELGDKTFFIAALLAARNSAAVVFLGTFGALGAMTIISVVIGRTFHYVDDILPFSFGGADLPIDDIAAAFLLIYFGVSTLLDASSDDGGKADEEQKEAELAVSEFSGNGAGILSAASTIISTFALVFLAEWGDKSFFSTIALAAASSPLGVVGGALAGHGVATLLAVLGGSLLGNFLSEKAVAYIGGTLFLVFAAVTLIEIVN</sequence>
<evidence type="ECO:0000256" key="5">
    <source>
        <dbReference type="ARBA" id="ARBA00023136"/>
    </source>
</evidence>
<dbReference type="Proteomes" id="UP001161247">
    <property type="component" value="Chromosome 2"/>
</dbReference>
<evidence type="ECO:0000256" key="4">
    <source>
        <dbReference type="ARBA" id="ARBA00022989"/>
    </source>
</evidence>
<evidence type="ECO:0000313" key="8">
    <source>
        <dbReference type="Proteomes" id="UP001161247"/>
    </source>
</evidence>
<evidence type="ECO:0000256" key="3">
    <source>
        <dbReference type="ARBA" id="ARBA00022692"/>
    </source>
</evidence>
<comment type="similarity">
    <text evidence="2 6">Belongs to the GDT1 family.</text>
</comment>
<feature type="transmembrane region" description="Helical" evidence="6">
    <location>
        <begin position="251"/>
        <end position="269"/>
    </location>
</feature>
<dbReference type="GO" id="GO:0032468">
    <property type="term" value="P:Golgi calcium ion homeostasis"/>
    <property type="evidence" value="ECO:0007669"/>
    <property type="project" value="TreeGrafter"/>
</dbReference>
<name>A0AAV1CI77_OLDCO</name>
<feature type="transmembrane region" description="Helical" evidence="6">
    <location>
        <begin position="366"/>
        <end position="387"/>
    </location>
</feature>
<dbReference type="PROSITE" id="PS01214">
    <property type="entry name" value="UPF0016"/>
    <property type="match status" value="1"/>
</dbReference>
<dbReference type="PANTHER" id="PTHR12608">
    <property type="entry name" value="TRANSMEMBRANE PROTEIN HTP-1 RELATED"/>
    <property type="match status" value="1"/>
</dbReference>
<dbReference type="GO" id="GO:0005384">
    <property type="term" value="F:manganese ion transmembrane transporter activity"/>
    <property type="evidence" value="ECO:0007669"/>
    <property type="project" value="TreeGrafter"/>
</dbReference>
<dbReference type="GO" id="GO:0005794">
    <property type="term" value="C:Golgi apparatus"/>
    <property type="evidence" value="ECO:0007669"/>
    <property type="project" value="TreeGrafter"/>
</dbReference>
<feature type="transmembrane region" description="Helical" evidence="6">
    <location>
        <begin position="290"/>
        <end position="314"/>
    </location>
</feature>
<proteinExistence type="inferred from homology"/>
<keyword evidence="8" id="KW-1185">Reference proteome</keyword>
<accession>A0AAV1CI77</accession>
<dbReference type="AlphaFoldDB" id="A0AAV1CI77"/>
<feature type="transmembrane region" description="Helical" evidence="6">
    <location>
        <begin position="207"/>
        <end position="231"/>
    </location>
</feature>
<evidence type="ECO:0000256" key="6">
    <source>
        <dbReference type="RuleBase" id="RU365102"/>
    </source>
</evidence>
<keyword evidence="5 6" id="KW-0472">Membrane</keyword>
<gene>
    <name evidence="7" type="ORF">OLC1_LOCUS5434</name>
</gene>
<evidence type="ECO:0000256" key="1">
    <source>
        <dbReference type="ARBA" id="ARBA00004141"/>
    </source>
</evidence>
<feature type="transmembrane region" description="Helical" evidence="6">
    <location>
        <begin position="334"/>
        <end position="354"/>
    </location>
</feature>
<feature type="transmembrane region" description="Helical" evidence="6">
    <location>
        <begin position="172"/>
        <end position="200"/>
    </location>
</feature>
<dbReference type="Pfam" id="PF01169">
    <property type="entry name" value="GDT1"/>
    <property type="match status" value="2"/>
</dbReference>
<feature type="transmembrane region" description="Helical" evidence="6">
    <location>
        <begin position="133"/>
        <end position="152"/>
    </location>
</feature>
<evidence type="ECO:0000256" key="2">
    <source>
        <dbReference type="ARBA" id="ARBA00009190"/>
    </source>
</evidence>
<keyword evidence="3 6" id="KW-0812">Transmembrane</keyword>
<dbReference type="GO" id="GO:0015085">
    <property type="term" value="F:calcium ion transmembrane transporter activity"/>
    <property type="evidence" value="ECO:0007669"/>
    <property type="project" value="TreeGrafter"/>
</dbReference>
<organism evidence="7 8">
    <name type="scientific">Oldenlandia corymbosa var. corymbosa</name>
    <dbReference type="NCBI Taxonomy" id="529605"/>
    <lineage>
        <taxon>Eukaryota</taxon>
        <taxon>Viridiplantae</taxon>
        <taxon>Streptophyta</taxon>
        <taxon>Embryophyta</taxon>
        <taxon>Tracheophyta</taxon>
        <taxon>Spermatophyta</taxon>
        <taxon>Magnoliopsida</taxon>
        <taxon>eudicotyledons</taxon>
        <taxon>Gunneridae</taxon>
        <taxon>Pentapetalae</taxon>
        <taxon>asterids</taxon>
        <taxon>lamiids</taxon>
        <taxon>Gentianales</taxon>
        <taxon>Rubiaceae</taxon>
        <taxon>Rubioideae</taxon>
        <taxon>Spermacoceae</taxon>
        <taxon>Hedyotis-Oldenlandia complex</taxon>
        <taxon>Oldenlandia</taxon>
    </lineage>
</organism>
<dbReference type="InterPro" id="IPR001727">
    <property type="entry name" value="GDT1-like"/>
</dbReference>
<dbReference type="InterPro" id="IPR049555">
    <property type="entry name" value="GDT1-like_CS"/>
</dbReference>
<keyword evidence="4 6" id="KW-1133">Transmembrane helix</keyword>
<reference evidence="7" key="1">
    <citation type="submission" date="2023-03" db="EMBL/GenBank/DDBJ databases">
        <authorList>
            <person name="Julca I."/>
        </authorList>
    </citation>
    <scope>NUCLEOTIDE SEQUENCE</scope>
</reference>